<dbReference type="OrthoDB" id="618098at2759"/>
<dbReference type="EMBL" id="VOIH02000004">
    <property type="protein sequence ID" value="KAF3449033.1"/>
    <property type="molecule type" value="Genomic_DNA"/>
</dbReference>
<reference evidence="1" key="1">
    <citation type="submission" date="2020-03" db="EMBL/GenBank/DDBJ databases">
        <title>A high-quality chromosome-level genome assembly of a woody plant with both climbing and erect habits, Rhamnella rubrinervis.</title>
        <authorList>
            <person name="Lu Z."/>
            <person name="Yang Y."/>
            <person name="Zhu X."/>
            <person name="Sun Y."/>
        </authorList>
    </citation>
    <scope>NUCLEOTIDE SEQUENCE</scope>
    <source>
        <strain evidence="1">BYM</strain>
        <tissue evidence="1">Leaf</tissue>
    </source>
</reference>
<comment type="caution">
    <text evidence="1">The sequence shown here is derived from an EMBL/GenBank/DDBJ whole genome shotgun (WGS) entry which is preliminary data.</text>
</comment>
<dbReference type="AlphaFoldDB" id="A0A8K0MKH9"/>
<sequence length="72" mass="8298">MDVDGWRGKTFPFFDRLTNIFGKDRVTSRGAETPVEMEDEVNREEVNLNDIGVETMYDIDVDETSPVTVQNR</sequence>
<dbReference type="Proteomes" id="UP000796880">
    <property type="component" value="Unassembled WGS sequence"/>
</dbReference>
<organism evidence="1 2">
    <name type="scientific">Rhamnella rubrinervis</name>
    <dbReference type="NCBI Taxonomy" id="2594499"/>
    <lineage>
        <taxon>Eukaryota</taxon>
        <taxon>Viridiplantae</taxon>
        <taxon>Streptophyta</taxon>
        <taxon>Embryophyta</taxon>
        <taxon>Tracheophyta</taxon>
        <taxon>Spermatophyta</taxon>
        <taxon>Magnoliopsida</taxon>
        <taxon>eudicotyledons</taxon>
        <taxon>Gunneridae</taxon>
        <taxon>Pentapetalae</taxon>
        <taxon>rosids</taxon>
        <taxon>fabids</taxon>
        <taxon>Rosales</taxon>
        <taxon>Rhamnaceae</taxon>
        <taxon>rhamnoid group</taxon>
        <taxon>Rhamneae</taxon>
        <taxon>Rhamnella</taxon>
    </lineage>
</organism>
<evidence type="ECO:0000313" key="1">
    <source>
        <dbReference type="EMBL" id="KAF3449033.1"/>
    </source>
</evidence>
<keyword evidence="2" id="KW-1185">Reference proteome</keyword>
<evidence type="ECO:0000313" key="2">
    <source>
        <dbReference type="Proteomes" id="UP000796880"/>
    </source>
</evidence>
<gene>
    <name evidence="1" type="ORF">FNV43_RR09757</name>
</gene>
<dbReference type="PANTHER" id="PTHR46250:SF15">
    <property type="entry name" value="OS01G0523800 PROTEIN"/>
    <property type="match status" value="1"/>
</dbReference>
<name>A0A8K0MKH9_9ROSA</name>
<dbReference type="PANTHER" id="PTHR46250">
    <property type="entry name" value="MYB/SANT-LIKE DNA-BINDING DOMAIN PROTEIN-RELATED"/>
    <property type="match status" value="1"/>
</dbReference>
<accession>A0A8K0MKH9</accession>
<protein>
    <submittedName>
        <fullName evidence="1">Uncharacterized protein</fullName>
    </submittedName>
</protein>
<proteinExistence type="predicted"/>